<protein>
    <submittedName>
        <fullName evidence="2">GNAT family N-acetyltransferase</fullName>
        <ecNumber evidence="2">2.3.1.-</ecNumber>
    </submittedName>
</protein>
<dbReference type="RefSeq" id="WP_017887837.1">
    <property type="nucleotide sequence ID" value="NZ_CP104934.1"/>
</dbReference>
<reference evidence="2 3" key="1">
    <citation type="submission" date="2022-11" db="EMBL/GenBank/DDBJ databases">
        <title>Taxonomy of Curtobacterium flaccumfaciens.</title>
        <authorList>
            <person name="Osdaghi E."/>
            <person name="Taghavi S.M."/>
            <person name="Hamidizade M."/>
            <person name="Abachi H."/>
            <person name="Fazliarab A."/>
            <person name="Baeyen S."/>
            <person name="Portier P."/>
            <person name="Van Vaerenbergh J."/>
            <person name="Jacques M.-A."/>
        </authorList>
    </citation>
    <scope>NUCLEOTIDE SEQUENCE [LARGE SCALE GENOMIC DNA]</scope>
    <source>
        <strain evidence="2 3">LMG 3715</strain>
    </source>
</reference>
<dbReference type="PANTHER" id="PTHR43441:SF6">
    <property type="entry name" value="N-ACETYLTRANSFERASE DOMAIN-CONTAINING PROTEIN"/>
    <property type="match status" value="1"/>
</dbReference>
<keyword evidence="2" id="KW-0808">Transferase</keyword>
<feature type="domain" description="N-acetyltransferase" evidence="1">
    <location>
        <begin position="22"/>
        <end position="159"/>
    </location>
</feature>
<name>A0ABT3S0N6_9MICO</name>
<dbReference type="Proteomes" id="UP001207276">
    <property type="component" value="Unassembled WGS sequence"/>
</dbReference>
<evidence type="ECO:0000313" key="3">
    <source>
        <dbReference type="Proteomes" id="UP001207276"/>
    </source>
</evidence>
<dbReference type="EMBL" id="JAPJDE010000002">
    <property type="protein sequence ID" value="MCX2848383.1"/>
    <property type="molecule type" value="Genomic_DNA"/>
</dbReference>
<keyword evidence="2" id="KW-0012">Acyltransferase</keyword>
<keyword evidence="3" id="KW-1185">Reference proteome</keyword>
<dbReference type="InterPro" id="IPR016181">
    <property type="entry name" value="Acyl_CoA_acyltransferase"/>
</dbReference>
<sequence>MILRSARLSLEPISPDLARRIIEREELPGDDWHREYPLDDELNPLKSLAAAEPTNTPFTMYLLRRTEDGRAVGGFGFFGPPDTTDQVEFGYGLVPSARGVGLATEAVRLALESASSWGARFAVADTDLENIESQRVLIKNGFLEIDRDESLVYYRRSLAPQ</sequence>
<dbReference type="Gene3D" id="3.40.630.30">
    <property type="match status" value="1"/>
</dbReference>
<dbReference type="PROSITE" id="PS51186">
    <property type="entry name" value="GNAT"/>
    <property type="match status" value="1"/>
</dbReference>
<dbReference type="SUPFAM" id="SSF55729">
    <property type="entry name" value="Acyl-CoA N-acyltransferases (Nat)"/>
    <property type="match status" value="1"/>
</dbReference>
<dbReference type="InterPro" id="IPR000182">
    <property type="entry name" value="GNAT_dom"/>
</dbReference>
<dbReference type="CDD" id="cd04301">
    <property type="entry name" value="NAT_SF"/>
    <property type="match status" value="1"/>
</dbReference>
<dbReference type="EC" id="2.3.1.-" evidence="2"/>
<organism evidence="2 3">
    <name type="scientific">Curtobacterium poinsettiae</name>
    <dbReference type="NCBI Taxonomy" id="159612"/>
    <lineage>
        <taxon>Bacteria</taxon>
        <taxon>Bacillati</taxon>
        <taxon>Actinomycetota</taxon>
        <taxon>Actinomycetes</taxon>
        <taxon>Micrococcales</taxon>
        <taxon>Microbacteriaceae</taxon>
        <taxon>Curtobacterium</taxon>
    </lineage>
</organism>
<evidence type="ECO:0000259" key="1">
    <source>
        <dbReference type="PROSITE" id="PS51186"/>
    </source>
</evidence>
<comment type="caution">
    <text evidence="2">The sequence shown here is derived from an EMBL/GenBank/DDBJ whole genome shotgun (WGS) entry which is preliminary data.</text>
</comment>
<dbReference type="Pfam" id="PF13302">
    <property type="entry name" value="Acetyltransf_3"/>
    <property type="match status" value="1"/>
</dbReference>
<evidence type="ECO:0000313" key="2">
    <source>
        <dbReference type="EMBL" id="MCX2848383.1"/>
    </source>
</evidence>
<gene>
    <name evidence="2" type="ORF">ORG12_06815</name>
</gene>
<proteinExistence type="predicted"/>
<accession>A0ABT3S0N6</accession>
<dbReference type="PANTHER" id="PTHR43441">
    <property type="entry name" value="RIBOSOMAL-PROTEIN-SERINE ACETYLTRANSFERASE"/>
    <property type="match status" value="1"/>
</dbReference>
<dbReference type="InterPro" id="IPR051908">
    <property type="entry name" value="Ribosomal_N-acetyltransferase"/>
</dbReference>
<dbReference type="GO" id="GO:0016746">
    <property type="term" value="F:acyltransferase activity"/>
    <property type="evidence" value="ECO:0007669"/>
    <property type="project" value="UniProtKB-KW"/>
</dbReference>